<organism evidence="13 14">
    <name type="scientific">Eremothecium cymbalariae (strain CBS 270.75 / DBVPG 7215 / KCTC 17166 / NRRL Y-17582)</name>
    <name type="common">Yeast</name>
    <dbReference type="NCBI Taxonomy" id="931890"/>
    <lineage>
        <taxon>Eukaryota</taxon>
        <taxon>Fungi</taxon>
        <taxon>Dikarya</taxon>
        <taxon>Ascomycota</taxon>
        <taxon>Saccharomycotina</taxon>
        <taxon>Saccharomycetes</taxon>
        <taxon>Saccharomycetales</taxon>
        <taxon>Saccharomycetaceae</taxon>
        <taxon>Eremothecium</taxon>
    </lineage>
</organism>
<keyword evidence="9 11" id="KW-0226">DNA condensation</keyword>
<evidence type="ECO:0000313" key="13">
    <source>
        <dbReference type="EMBL" id="AET40974.1"/>
    </source>
</evidence>
<dbReference type="GeneID" id="11472447"/>
<evidence type="ECO:0000256" key="2">
    <source>
        <dbReference type="ARBA" id="ARBA00004496"/>
    </source>
</evidence>
<feature type="region of interest" description="Disordered" evidence="12">
    <location>
        <begin position="235"/>
        <end position="268"/>
    </location>
</feature>
<dbReference type="InterPro" id="IPR022816">
    <property type="entry name" value="Condensin_barren_su2"/>
</dbReference>
<gene>
    <name evidence="13" type="ordered locus">Ecym_7124</name>
</gene>
<keyword evidence="10 11" id="KW-0131">Cell cycle</keyword>
<sequence>MTTHLRYDDEDQGIFTNKSTMMANFEEWIKMATDNKINSRNSWNFALIDYFHDLNVLKDAEDNINFQKASATLDGCIKIYSSRVDSVASETGKLLSGLAQRRNKDSNGDNSNGEKDEVDKDEIEIDPVTGMLISKDNVNEAKKRRNYNRVLETTLVQFDTIKIKELDQELTIDPLFKKALADFDEGGAKSLLVNTLDVDENLRVVFDANATDMDGSKQSNTFQANEEKVAADLIDDSNPDLGRSNSDNESPAKVSAELEESDTSETSVSIDSMTSYSVEDEILALGIKFLSFDQISTSDICPSMSQLKAAVQDIDRAKTFIEDVNNKFDNFLTEQDMQEAIPETLGVNDTDEFYELPGQDDEVFNDDNTDLNKTTPDNENTESNFINNIMDQELLAYFDNFFKKSWRGREHWKVHNYKHKLRIHKENQENPDDVKNSKDSSGGEEKEAKKKNKKENSFIDFFDLEGNIEETIFAVSKTLIEIPQKHREDESHHILPNDYQFSADRITRLFIKPDQRMSFFSLKKQNPHGHKDADVVQFQNTEAGQNGGRYEIADEKFWAENYKMKDQSAAAPTCSQLSTDNNPNLDLSPTFEDDCGIDFNQAFEGGDPHESDGYEDEEDAQECIPATQNIIKTEDKVTFSRTAKKVDVRRLKNNIWKSITSRIGQQPTPLPTKENQPTYSNTTDLKFTDIATDIFKMYSEKTRKDLSTSFCFICLLHLANEHGFSITQTDDHKDLFIQFQQEDTA</sequence>
<dbReference type="KEGG" id="erc:Ecym_7124"/>
<dbReference type="Proteomes" id="UP000006790">
    <property type="component" value="Chromosome 7"/>
</dbReference>
<dbReference type="PANTHER" id="PTHR13108">
    <property type="entry name" value="CONDENSIN COMPLEX SUBUNIT 2"/>
    <property type="match status" value="1"/>
</dbReference>
<keyword evidence="6" id="KW-0963">Cytoplasm</keyword>
<evidence type="ECO:0000256" key="3">
    <source>
        <dbReference type="ARBA" id="ARBA00009471"/>
    </source>
</evidence>
<protein>
    <recommendedName>
        <fullName evidence="4 11">Condensin complex subunit 2</fullName>
    </recommendedName>
</protein>
<dbReference type="HOGENOM" id="CLU_010510_0_1_1"/>
<evidence type="ECO:0000256" key="9">
    <source>
        <dbReference type="ARBA" id="ARBA00023067"/>
    </source>
</evidence>
<keyword evidence="14" id="KW-1185">Reference proteome</keyword>
<proteinExistence type="inferred from homology"/>
<name>G8JVV9_ERECY</name>
<reference evidence="14" key="1">
    <citation type="journal article" date="2012" name="G3 (Bethesda)">
        <title>Pichia sorbitophila, an interspecies yeast hybrid reveals early steps of genome resolution following polyploidization.</title>
        <authorList>
            <person name="Leh Louis V."/>
            <person name="Despons L."/>
            <person name="Friedrich A."/>
            <person name="Martin T."/>
            <person name="Durrens P."/>
            <person name="Casaregola S."/>
            <person name="Neuveglise C."/>
            <person name="Fairhead C."/>
            <person name="Marck C."/>
            <person name="Cruz J.A."/>
            <person name="Straub M.L."/>
            <person name="Kugler V."/>
            <person name="Sacerdot C."/>
            <person name="Uzunov Z."/>
            <person name="Thierry A."/>
            <person name="Weiss S."/>
            <person name="Bleykasten C."/>
            <person name="De Montigny J."/>
            <person name="Jacques N."/>
            <person name="Jung P."/>
            <person name="Lemaire M."/>
            <person name="Mallet S."/>
            <person name="Morel G."/>
            <person name="Richard G.F."/>
            <person name="Sarkar A."/>
            <person name="Savel G."/>
            <person name="Schacherer J."/>
            <person name="Seret M.L."/>
            <person name="Talla E."/>
            <person name="Samson G."/>
            <person name="Jubin C."/>
            <person name="Poulain J."/>
            <person name="Vacherie B."/>
            <person name="Barbe V."/>
            <person name="Pelletier E."/>
            <person name="Sherman D.J."/>
            <person name="Westhof E."/>
            <person name="Weissenbach J."/>
            <person name="Baret P.V."/>
            <person name="Wincker P."/>
            <person name="Gaillardin C."/>
            <person name="Dujon B."/>
            <person name="Souciet J.L."/>
        </authorList>
    </citation>
    <scope>NUCLEOTIDE SEQUENCE [LARGE SCALE GENOMIC DNA]</scope>
    <source>
        <strain evidence="14">CBS 270.75 / DBVPG 7215 / KCTC 17166 / NRRL Y-17582</strain>
    </source>
</reference>
<dbReference type="GO" id="GO:0007076">
    <property type="term" value="P:mitotic chromosome condensation"/>
    <property type="evidence" value="ECO:0007669"/>
    <property type="project" value="EnsemblFungi"/>
</dbReference>
<evidence type="ECO:0000256" key="6">
    <source>
        <dbReference type="ARBA" id="ARBA00022490"/>
    </source>
</evidence>
<dbReference type="GO" id="GO:0051301">
    <property type="term" value="P:cell division"/>
    <property type="evidence" value="ECO:0007669"/>
    <property type="project" value="UniProtKB-KW"/>
</dbReference>
<dbReference type="eggNOG" id="KOG2328">
    <property type="taxonomic scope" value="Eukaryota"/>
</dbReference>
<dbReference type="PANTHER" id="PTHR13108:SF9">
    <property type="entry name" value="CONDENSIN COMPLEX SUBUNIT 2"/>
    <property type="match status" value="1"/>
</dbReference>
<dbReference type="FunCoup" id="G8JVV9">
    <property type="interactions" value="837"/>
</dbReference>
<feature type="compositionally biased region" description="Basic and acidic residues" evidence="12">
    <location>
        <begin position="424"/>
        <end position="448"/>
    </location>
</feature>
<dbReference type="GO" id="GO:0070058">
    <property type="term" value="P:tRNA gene clustering"/>
    <property type="evidence" value="ECO:0007669"/>
    <property type="project" value="EnsemblFungi"/>
</dbReference>
<comment type="similarity">
    <text evidence="3 11">Belongs to the CND2 (condensin subunit 2) family.</text>
</comment>
<keyword evidence="5" id="KW-0158">Chromosome</keyword>
<comment type="subcellular location">
    <subcellularLocation>
        <location evidence="1">Chromosome</location>
    </subcellularLocation>
    <subcellularLocation>
        <location evidence="2">Cytoplasm</location>
    </subcellularLocation>
</comment>
<dbReference type="AlphaFoldDB" id="G8JVV9"/>
<dbReference type="OrthoDB" id="362021at2759"/>
<dbReference type="GO" id="GO:0000796">
    <property type="term" value="C:condensin complex"/>
    <property type="evidence" value="ECO:0007669"/>
    <property type="project" value="EnsemblFungi"/>
</dbReference>
<dbReference type="PIRSF" id="PIRSF017126">
    <property type="entry name" value="Condensin_H"/>
    <property type="match status" value="1"/>
</dbReference>
<dbReference type="GO" id="GO:0003682">
    <property type="term" value="F:chromatin binding"/>
    <property type="evidence" value="ECO:0007669"/>
    <property type="project" value="EnsemblFungi"/>
</dbReference>
<evidence type="ECO:0000256" key="5">
    <source>
        <dbReference type="ARBA" id="ARBA00022454"/>
    </source>
</evidence>
<keyword evidence="7 11" id="KW-0132">Cell division</keyword>
<evidence type="ECO:0000256" key="12">
    <source>
        <dbReference type="SAM" id="MobiDB-lite"/>
    </source>
</evidence>
<accession>G8JVV9</accession>
<evidence type="ECO:0000256" key="1">
    <source>
        <dbReference type="ARBA" id="ARBA00004286"/>
    </source>
</evidence>
<evidence type="ECO:0000256" key="11">
    <source>
        <dbReference type="PIRNR" id="PIRNR017126"/>
    </source>
</evidence>
<keyword evidence="8 11" id="KW-0498">Mitosis</keyword>
<dbReference type="Pfam" id="PF05786">
    <property type="entry name" value="Cnd2"/>
    <property type="match status" value="1"/>
</dbReference>
<dbReference type="OMA" id="GREHWKV"/>
<dbReference type="GO" id="GO:0005737">
    <property type="term" value="C:cytoplasm"/>
    <property type="evidence" value="ECO:0007669"/>
    <property type="project" value="UniProtKB-SubCell"/>
</dbReference>
<evidence type="ECO:0000313" key="14">
    <source>
        <dbReference type="Proteomes" id="UP000006790"/>
    </source>
</evidence>
<dbReference type="EMBL" id="CP002503">
    <property type="protein sequence ID" value="AET40974.1"/>
    <property type="molecule type" value="Genomic_DNA"/>
</dbReference>
<feature type="region of interest" description="Disordered" evidence="12">
    <location>
        <begin position="423"/>
        <end position="452"/>
    </location>
</feature>
<dbReference type="InParanoid" id="G8JVV9"/>
<evidence type="ECO:0000256" key="8">
    <source>
        <dbReference type="ARBA" id="ARBA00022776"/>
    </source>
</evidence>
<feature type="compositionally biased region" description="Basic and acidic residues" evidence="12">
    <location>
        <begin position="102"/>
        <end position="118"/>
    </location>
</feature>
<evidence type="ECO:0000256" key="7">
    <source>
        <dbReference type="ARBA" id="ARBA00022618"/>
    </source>
</evidence>
<feature type="region of interest" description="Disordered" evidence="12">
    <location>
        <begin position="98"/>
        <end position="121"/>
    </location>
</feature>
<dbReference type="GO" id="GO:0005634">
    <property type="term" value="C:nucleus"/>
    <property type="evidence" value="ECO:0007669"/>
    <property type="project" value="EnsemblFungi"/>
</dbReference>
<dbReference type="RefSeq" id="XP_003647791.1">
    <property type="nucleotide sequence ID" value="XM_003647743.1"/>
</dbReference>
<evidence type="ECO:0000256" key="10">
    <source>
        <dbReference type="ARBA" id="ARBA00023306"/>
    </source>
</evidence>
<dbReference type="STRING" id="931890.G8JVV9"/>
<comment type="function">
    <text evidence="11">Regulatory subunit of the condensin complex, a complex required for conversion of interphase chromatin into mitotic-like condense chromosomes.</text>
</comment>
<evidence type="ECO:0000256" key="4">
    <source>
        <dbReference type="ARBA" id="ARBA00016065"/>
    </source>
</evidence>